<reference evidence="1 2" key="1">
    <citation type="journal article" date="2017" name="Genome Biol.">
        <title>New reference genome sequences of hot pepper reveal the massive evolution of plant disease-resistance genes by retroduplication.</title>
        <authorList>
            <person name="Kim S."/>
            <person name="Park J."/>
            <person name="Yeom S.I."/>
            <person name="Kim Y.M."/>
            <person name="Seo E."/>
            <person name="Kim K.T."/>
            <person name="Kim M.S."/>
            <person name="Lee J.M."/>
            <person name="Cheong K."/>
            <person name="Shin H.S."/>
            <person name="Kim S.B."/>
            <person name="Han K."/>
            <person name="Lee J."/>
            <person name="Park M."/>
            <person name="Lee H.A."/>
            <person name="Lee H.Y."/>
            <person name="Lee Y."/>
            <person name="Oh S."/>
            <person name="Lee J.H."/>
            <person name="Choi E."/>
            <person name="Choi E."/>
            <person name="Lee S.E."/>
            <person name="Jeon J."/>
            <person name="Kim H."/>
            <person name="Choi G."/>
            <person name="Song H."/>
            <person name="Lee J."/>
            <person name="Lee S.C."/>
            <person name="Kwon J.K."/>
            <person name="Lee H.Y."/>
            <person name="Koo N."/>
            <person name="Hong Y."/>
            <person name="Kim R.W."/>
            <person name="Kang W.H."/>
            <person name="Huh J.H."/>
            <person name="Kang B.C."/>
            <person name="Yang T.J."/>
            <person name="Lee Y.H."/>
            <person name="Bennetzen J.L."/>
            <person name="Choi D."/>
        </authorList>
    </citation>
    <scope>NUCLEOTIDE SEQUENCE [LARGE SCALE GENOMIC DNA]</scope>
    <source>
        <strain evidence="2">cv. PBC81</strain>
    </source>
</reference>
<dbReference type="AlphaFoldDB" id="A0A2G2W6J8"/>
<keyword evidence="2" id="KW-1185">Reference proteome</keyword>
<evidence type="ECO:0000313" key="1">
    <source>
        <dbReference type="EMBL" id="PHT40838.1"/>
    </source>
</evidence>
<comment type="caution">
    <text evidence="1">The sequence shown here is derived from an EMBL/GenBank/DDBJ whole genome shotgun (WGS) entry which is preliminary data.</text>
</comment>
<protein>
    <recommendedName>
        <fullName evidence="3">Fringe-related protein</fullName>
    </recommendedName>
</protein>
<dbReference type="Gene3D" id="3.90.550.50">
    <property type="match status" value="1"/>
</dbReference>
<dbReference type="FunFam" id="3.90.550.50:FF:000006">
    <property type="entry name" value="Fringe-related protein-like"/>
    <property type="match status" value="1"/>
</dbReference>
<organism evidence="1 2">
    <name type="scientific">Capsicum baccatum</name>
    <name type="common">Peruvian pepper</name>
    <dbReference type="NCBI Taxonomy" id="33114"/>
    <lineage>
        <taxon>Eukaryota</taxon>
        <taxon>Viridiplantae</taxon>
        <taxon>Streptophyta</taxon>
        <taxon>Embryophyta</taxon>
        <taxon>Tracheophyta</taxon>
        <taxon>Spermatophyta</taxon>
        <taxon>Magnoliopsida</taxon>
        <taxon>eudicotyledons</taxon>
        <taxon>Gunneridae</taxon>
        <taxon>Pentapetalae</taxon>
        <taxon>asterids</taxon>
        <taxon>lamiids</taxon>
        <taxon>Solanales</taxon>
        <taxon>Solanaceae</taxon>
        <taxon>Solanoideae</taxon>
        <taxon>Capsiceae</taxon>
        <taxon>Capsicum</taxon>
    </lineage>
</organism>
<reference evidence="2" key="2">
    <citation type="journal article" date="2017" name="J. Anim. Genet.">
        <title>Multiple reference genome sequences of hot pepper reveal the massive evolution of plant disease resistance genes by retroduplication.</title>
        <authorList>
            <person name="Kim S."/>
            <person name="Park J."/>
            <person name="Yeom S.-I."/>
            <person name="Kim Y.-M."/>
            <person name="Seo E."/>
            <person name="Kim K.-T."/>
            <person name="Kim M.-S."/>
            <person name="Lee J.M."/>
            <person name="Cheong K."/>
            <person name="Shin H.-S."/>
            <person name="Kim S.-B."/>
            <person name="Han K."/>
            <person name="Lee J."/>
            <person name="Park M."/>
            <person name="Lee H.-A."/>
            <person name="Lee H.-Y."/>
            <person name="Lee Y."/>
            <person name="Oh S."/>
            <person name="Lee J.H."/>
            <person name="Choi E."/>
            <person name="Choi E."/>
            <person name="Lee S.E."/>
            <person name="Jeon J."/>
            <person name="Kim H."/>
            <person name="Choi G."/>
            <person name="Song H."/>
            <person name="Lee J."/>
            <person name="Lee S.-C."/>
            <person name="Kwon J.-K."/>
            <person name="Lee H.-Y."/>
            <person name="Koo N."/>
            <person name="Hong Y."/>
            <person name="Kim R.W."/>
            <person name="Kang W.-H."/>
            <person name="Huh J.H."/>
            <person name="Kang B.-C."/>
            <person name="Yang T.-J."/>
            <person name="Lee Y.-H."/>
            <person name="Bennetzen J.L."/>
            <person name="Choi D."/>
        </authorList>
    </citation>
    <scope>NUCLEOTIDE SEQUENCE [LARGE SCALE GENOMIC DNA]</scope>
    <source>
        <strain evidence="2">cv. PBC81</strain>
    </source>
</reference>
<dbReference type="STRING" id="33114.A0A2G2W6J8"/>
<dbReference type="InterPro" id="IPR006740">
    <property type="entry name" value="DUF604"/>
</dbReference>
<proteinExistence type="predicted"/>
<accession>A0A2G2W6J8</accession>
<evidence type="ECO:0000313" key="2">
    <source>
        <dbReference type="Proteomes" id="UP000224567"/>
    </source>
</evidence>
<dbReference type="EMBL" id="MLFT02000008">
    <property type="protein sequence ID" value="PHT40838.1"/>
    <property type="molecule type" value="Genomic_DNA"/>
</dbReference>
<dbReference type="Pfam" id="PF04646">
    <property type="entry name" value="DUF604"/>
    <property type="match status" value="1"/>
</dbReference>
<evidence type="ECO:0008006" key="3">
    <source>
        <dbReference type="Google" id="ProtNLM"/>
    </source>
</evidence>
<gene>
    <name evidence="1" type="ORF">CQW23_19692</name>
</gene>
<dbReference type="Proteomes" id="UP000224567">
    <property type="component" value="Unassembled WGS sequence"/>
</dbReference>
<dbReference type="OrthoDB" id="421979at2759"/>
<dbReference type="PANTHER" id="PTHR10811">
    <property type="entry name" value="FRINGE-RELATED"/>
    <property type="match status" value="1"/>
</dbReference>
<sequence>MVTIVFFFCLSCFFYTLFFLNPPFKSTQKALDTLIRFNQANQSNTIKKNPTIKPPVEKTQLNHIVFGIGSSCATWKHRKEYVKLWWKPNKMRGFVWLDKPMIMSQNQSMSPSNYNNVTSSLPQIKISSDTSRFKYTNKKGDRSGIRISRALSETVRADSENVRWYVMGDDDTFFVPENLVRVLRKYDHNQYYYIGSVSETHWQNHEFSYNMAYGGGGFAISYPLAKAIEKMQDKCIQKYTHLYGSDDRIQACMAELGVPLTKEVGFHQFDLQGSAMGLLSAHPVAPLISLHHLDKIQPIFPNVSRVKALRRLNKPIELDSAGLMQQSICYDRPKGWTISVSWGYSVQINRGILAARDIEKPIKTFNDWYGTGDENSYTFNTRPYRKNACQRPFFYLLSNVHVTTNHTTTSVYVYDGAPGRKCKWHMADPSGVRRVEVYKKPDPNLWDKSPRRNCCRILPTNKNDTLLVDVGECNDGETI</sequence>
<name>A0A2G2W6J8_CAPBA</name>